<dbReference type="Proteomes" id="UP000887013">
    <property type="component" value="Unassembled WGS sequence"/>
</dbReference>
<dbReference type="AlphaFoldDB" id="A0A8X6UB80"/>
<organism evidence="1 2">
    <name type="scientific">Nephila pilipes</name>
    <name type="common">Giant wood spider</name>
    <name type="synonym">Nephila maculata</name>
    <dbReference type="NCBI Taxonomy" id="299642"/>
    <lineage>
        <taxon>Eukaryota</taxon>
        <taxon>Metazoa</taxon>
        <taxon>Ecdysozoa</taxon>
        <taxon>Arthropoda</taxon>
        <taxon>Chelicerata</taxon>
        <taxon>Arachnida</taxon>
        <taxon>Araneae</taxon>
        <taxon>Araneomorphae</taxon>
        <taxon>Entelegynae</taxon>
        <taxon>Araneoidea</taxon>
        <taxon>Nephilidae</taxon>
        <taxon>Nephila</taxon>
    </lineage>
</organism>
<dbReference type="EMBL" id="BMAW01029545">
    <property type="protein sequence ID" value="GFU12458.1"/>
    <property type="molecule type" value="Genomic_DNA"/>
</dbReference>
<evidence type="ECO:0000313" key="1">
    <source>
        <dbReference type="EMBL" id="GFU12458.1"/>
    </source>
</evidence>
<accession>A0A8X6UB80</accession>
<comment type="caution">
    <text evidence="1">The sequence shown here is derived from an EMBL/GenBank/DDBJ whole genome shotgun (WGS) entry which is preliminary data.</text>
</comment>
<protein>
    <submittedName>
        <fullName evidence="1">Uncharacterized protein</fullName>
    </submittedName>
</protein>
<reference evidence="1" key="1">
    <citation type="submission" date="2020-08" db="EMBL/GenBank/DDBJ databases">
        <title>Multicomponent nature underlies the extraordinary mechanical properties of spider dragline silk.</title>
        <authorList>
            <person name="Kono N."/>
            <person name="Nakamura H."/>
            <person name="Mori M."/>
            <person name="Yoshida Y."/>
            <person name="Ohtoshi R."/>
            <person name="Malay A.D."/>
            <person name="Moran D.A.P."/>
            <person name="Tomita M."/>
            <person name="Numata K."/>
            <person name="Arakawa K."/>
        </authorList>
    </citation>
    <scope>NUCLEOTIDE SEQUENCE</scope>
</reference>
<sequence>MGPYFYEEAAPIGLGTCSIKSDGLANMLENFVISQLQQRNCIYFAIFPQDGAAAYIGASKIPYESLRFLVVGILEKRCVSRICS</sequence>
<keyword evidence="2" id="KW-1185">Reference proteome</keyword>
<name>A0A8X6UB80_NEPPI</name>
<proteinExistence type="predicted"/>
<gene>
    <name evidence="1" type="ORF">NPIL_72831</name>
</gene>
<evidence type="ECO:0000313" key="2">
    <source>
        <dbReference type="Proteomes" id="UP000887013"/>
    </source>
</evidence>